<dbReference type="Pfam" id="PF15983">
    <property type="entry name" value="DUF4767"/>
    <property type="match status" value="1"/>
</dbReference>
<dbReference type="PROSITE" id="PS51257">
    <property type="entry name" value="PROKAR_LIPOPROTEIN"/>
    <property type="match status" value="1"/>
</dbReference>
<comment type="caution">
    <text evidence="2">The sequence shown here is derived from an EMBL/GenBank/DDBJ whole genome shotgun (WGS) entry which is preliminary data.</text>
</comment>
<dbReference type="EMBL" id="JAAVMB010000003">
    <property type="protein sequence ID" value="NKC67354.1"/>
    <property type="molecule type" value="Genomic_DNA"/>
</dbReference>
<evidence type="ECO:0000313" key="3">
    <source>
        <dbReference type="Proteomes" id="UP000521358"/>
    </source>
</evidence>
<accession>A0A7X6D7U4</accession>
<dbReference type="AlphaFoldDB" id="A0A7X6D7U4"/>
<name>A0A7X6D7U4_9ENTE</name>
<proteinExistence type="predicted"/>
<organism evidence="2 3">
    <name type="scientific">Vagococcus fluvialis</name>
    <dbReference type="NCBI Taxonomy" id="2738"/>
    <lineage>
        <taxon>Bacteria</taxon>
        <taxon>Bacillati</taxon>
        <taxon>Bacillota</taxon>
        <taxon>Bacilli</taxon>
        <taxon>Lactobacillales</taxon>
        <taxon>Enterococcaceae</taxon>
        <taxon>Vagococcus</taxon>
    </lineage>
</organism>
<dbReference type="Proteomes" id="UP000521358">
    <property type="component" value="Unassembled WGS sequence"/>
</dbReference>
<reference evidence="2 3" key="1">
    <citation type="submission" date="2020-03" db="EMBL/GenBank/DDBJ databases">
        <title>Bacterial samples isolated from urine from healthy bovine heifers (Gyr breed).</title>
        <authorList>
            <person name="Giannattasio-Ferraz S."/>
            <person name="Maskeri L."/>
            <person name="Penido A."/>
            <person name="Barbosa-Stancioli E.F."/>
            <person name="Putonti C."/>
        </authorList>
    </citation>
    <scope>NUCLEOTIDE SEQUENCE [LARGE SCALE GENOMIC DNA]</scope>
    <source>
        <strain evidence="2 3">UFMG-H7</strain>
    </source>
</reference>
<protein>
    <submittedName>
        <fullName evidence="2">DUF4767 domain-containing protein</fullName>
    </submittedName>
</protein>
<dbReference type="RefSeq" id="WP_167806569.1">
    <property type="nucleotide sequence ID" value="NZ_JAAVMB010000003.1"/>
</dbReference>
<sequence length="429" mass="48790">MKKKLLTCVILCSLLLVGCGRKDSKLDTKPTAEKEEIKKSVDLKNDSKSLWNKEKEIELEEYMVMWGNNNYQKLSLYSLEDSVNWYEVDVPKEILKKDGEIKASIGADELNMVWSEDGKIKEGADRALVAVFSNAENQPDNNYLYIFTVLPDGKGEVLMSSQSAGNEITSFIYFRPVEDENISEKFSYILGEVNGEEGTGFELNEEKINIFVDADIKPLGDFDEFDQSFLKGISSGKEDESALKYYIVHDGNFVYTAYYSRDTSNFNGNTTYAFNAPNEVVIKDVFTGKTVQKYDSEEILKIYEKNEKEIEAEKIKEVKNKKITYDGEVLSEIPVLYQGKWVVSEEKYKYIFEIGESDFKFTINDDVFPLDKPRRSGNSIVFDTDISFGERGHADSISFDLDNSGNGIVTINFRDGYTNIKEAVISSLK</sequence>
<dbReference type="InterPro" id="IPR031927">
    <property type="entry name" value="DUF4767"/>
</dbReference>
<evidence type="ECO:0000259" key="1">
    <source>
        <dbReference type="Pfam" id="PF15983"/>
    </source>
</evidence>
<feature type="domain" description="DUF4767" evidence="1">
    <location>
        <begin position="48"/>
        <end position="189"/>
    </location>
</feature>
<evidence type="ECO:0000313" key="2">
    <source>
        <dbReference type="EMBL" id="NKC67354.1"/>
    </source>
</evidence>
<gene>
    <name evidence="2" type="ORF">HED35_04575</name>
</gene>